<keyword evidence="6" id="KW-1185">Reference proteome</keyword>
<reference evidence="5" key="1">
    <citation type="journal article" date="2020" name="BMC Genomics">
        <title>Correction to: Identification and distribution of gene clusters required for synthesis of sphingolipid metabolism inhibitors in diverse species of the filamentous fungus Fusarium.</title>
        <authorList>
            <person name="Kim H.S."/>
            <person name="Lohmar J.M."/>
            <person name="Busman M."/>
            <person name="Brown D.W."/>
            <person name="Naumann T.A."/>
            <person name="Divon H.H."/>
            <person name="Lysoe E."/>
            <person name="Uhlig S."/>
            <person name="Proctor R.H."/>
        </authorList>
    </citation>
    <scope>NUCLEOTIDE SEQUENCE</scope>
    <source>
        <strain evidence="5">NRRL 20472</strain>
    </source>
</reference>
<dbReference type="OrthoDB" id="3261222at2759"/>
<accession>A0A8H4TUM7</accession>
<dbReference type="Gene3D" id="3.60.10.10">
    <property type="entry name" value="Endonuclease/exonuclease/phosphatase"/>
    <property type="match status" value="1"/>
</dbReference>
<dbReference type="InterPro" id="IPR005135">
    <property type="entry name" value="Endo/exonuclease/phosphatase"/>
</dbReference>
<protein>
    <recommendedName>
        <fullName evidence="4">Reverse transcriptase domain-containing protein</fullName>
    </recommendedName>
</protein>
<dbReference type="Proteomes" id="UP000622797">
    <property type="component" value="Unassembled WGS sequence"/>
</dbReference>
<dbReference type="PANTHER" id="PTHR33481">
    <property type="entry name" value="REVERSE TRANSCRIPTASE"/>
    <property type="match status" value="1"/>
</dbReference>
<dbReference type="InterPro" id="IPR036691">
    <property type="entry name" value="Endo/exonu/phosph_ase_sf"/>
</dbReference>
<evidence type="ECO:0000256" key="2">
    <source>
        <dbReference type="ARBA" id="ARBA00023128"/>
    </source>
</evidence>
<dbReference type="InterPro" id="IPR000477">
    <property type="entry name" value="RT_dom"/>
</dbReference>
<dbReference type="SUPFAM" id="SSF56672">
    <property type="entry name" value="DNA/RNA polymerases"/>
    <property type="match status" value="1"/>
</dbReference>
<feature type="region of interest" description="Disordered" evidence="3">
    <location>
        <begin position="50"/>
        <end position="94"/>
    </location>
</feature>
<evidence type="ECO:0000256" key="1">
    <source>
        <dbReference type="ARBA" id="ARBA00004173"/>
    </source>
</evidence>
<comment type="caution">
    <text evidence="5">The sequence shown here is derived from an EMBL/GenBank/DDBJ whole genome shotgun (WGS) entry which is preliminary data.</text>
</comment>
<evidence type="ECO:0000259" key="4">
    <source>
        <dbReference type="PROSITE" id="PS50878"/>
    </source>
</evidence>
<dbReference type="SUPFAM" id="SSF56219">
    <property type="entry name" value="DNase I-like"/>
    <property type="match status" value="1"/>
</dbReference>
<comment type="subcellular location">
    <subcellularLocation>
        <location evidence="1">Mitochondrion</location>
    </subcellularLocation>
</comment>
<dbReference type="AlphaFoldDB" id="A0A8H4TUM7"/>
<dbReference type="GO" id="GO:0005739">
    <property type="term" value="C:mitochondrion"/>
    <property type="evidence" value="ECO:0007669"/>
    <property type="project" value="UniProtKB-SubCell"/>
</dbReference>
<dbReference type="CDD" id="cd01650">
    <property type="entry name" value="RT_nLTR_like"/>
    <property type="match status" value="1"/>
</dbReference>
<dbReference type="InterPro" id="IPR043502">
    <property type="entry name" value="DNA/RNA_pol_sf"/>
</dbReference>
<dbReference type="GO" id="GO:0003824">
    <property type="term" value="F:catalytic activity"/>
    <property type="evidence" value="ECO:0007669"/>
    <property type="project" value="InterPro"/>
</dbReference>
<dbReference type="PROSITE" id="PS50878">
    <property type="entry name" value="RT_POL"/>
    <property type="match status" value="1"/>
</dbReference>
<dbReference type="EMBL" id="JABEXW010000413">
    <property type="protein sequence ID" value="KAF4964395.1"/>
    <property type="molecule type" value="Genomic_DNA"/>
</dbReference>
<dbReference type="PANTHER" id="PTHR33481:SF1">
    <property type="entry name" value="ENDONUCLEASE_EXONUCLEASE_PHOSPHATASE DOMAIN-CONTAINING PROTEIN-RELATED"/>
    <property type="match status" value="1"/>
</dbReference>
<name>A0A8H4TUM7_9HYPO</name>
<dbReference type="Pfam" id="PF00078">
    <property type="entry name" value="RVT_1"/>
    <property type="match status" value="1"/>
</dbReference>
<organism evidence="5 6">
    <name type="scientific">Fusarium sarcochroum</name>
    <dbReference type="NCBI Taxonomy" id="1208366"/>
    <lineage>
        <taxon>Eukaryota</taxon>
        <taxon>Fungi</taxon>
        <taxon>Dikarya</taxon>
        <taxon>Ascomycota</taxon>
        <taxon>Pezizomycotina</taxon>
        <taxon>Sordariomycetes</taxon>
        <taxon>Hypocreomycetidae</taxon>
        <taxon>Hypocreales</taxon>
        <taxon>Nectriaceae</taxon>
        <taxon>Fusarium</taxon>
        <taxon>Fusarium lateritium species complex</taxon>
    </lineage>
</organism>
<keyword evidence="2" id="KW-0496">Mitochondrion</keyword>
<evidence type="ECO:0000313" key="6">
    <source>
        <dbReference type="Proteomes" id="UP000622797"/>
    </source>
</evidence>
<dbReference type="Pfam" id="PF14529">
    <property type="entry name" value="Exo_endo_phos_2"/>
    <property type="match status" value="1"/>
</dbReference>
<gene>
    <name evidence="5" type="ORF">FSARC_7660</name>
</gene>
<evidence type="ECO:0000313" key="5">
    <source>
        <dbReference type="EMBL" id="KAF4964395.1"/>
    </source>
</evidence>
<proteinExistence type="predicted"/>
<reference evidence="5" key="2">
    <citation type="submission" date="2020-05" db="EMBL/GenBank/DDBJ databases">
        <authorList>
            <person name="Kim H.-S."/>
            <person name="Proctor R.H."/>
            <person name="Brown D.W."/>
        </authorList>
    </citation>
    <scope>NUCLEOTIDE SEQUENCE</scope>
    <source>
        <strain evidence="5">NRRL 20472</strain>
    </source>
</reference>
<sequence>MRFGKLVNGENTSQNGLGAHVMCLRVPTLAVAWSRKFHYVMGICPSRPLLEADDPREKRRKRQMAKKETEKETKRKAKGLPTPDVDSEQEPKEKPISLSRVSICVHKSIPSKNWRVEYHDDLNQNLAATLYLRSKVGEIAIHNIQNLNTTDKKIDVDLLTQRTSSGLHVVLGDFNLHHKDWGGDILNPAREGTRSRELSDKMKKAEMKLITEPGTITYTRGAAKDGTNPSCIDLTFVSKDLQPRVASWGVDKVSCWEESDHRPIRTVLNIQPFDDQTRRYQFNKAAVGALQKDLAESMVELIAARLQTNGDLDVAAEEFVSILKSSIDRCIPTRLANPPPKGSKRTDAIIRATAKNGGISIADPAPDQEPGSKPAILTDRSQRRDERLLGWQVQKIKTGTGSKVKPVGDYRNHVANKSKSPNGVWKMSSTGERISAPKLASDIPPLNKDTGGITYTTEEEKQTCLRNSLWSKTNDDGTAIHELRFPDLDPDRPCYEMDQSLDEMTVDRHIRGLPSGKAAGRDGIANEALKMARVIIVPFLTRFLGACLRLSYIPLSFRYAVTVVLPKADKASYNSPKSWRPIALLSSISKLLDRIAADRLKLFAMTHSLLPSSQYGAPGKSTTHALNDMLGVMYQAWSGKKQRKAKRYMWRKIQKATMMGLDMAGAFDSIQREKLLQVLADKGLPEWFIRLMWSFLSQRGTSLRLPCSESPSFGVEIGIPQGSPLSPLLFLFFAAPLLALINENQHPIKGFTICAFAYVDDTYLVAVSNSYAQNCRGLEVVHERIMEWATAADIKFSPPKYSIMHFKCPFDTGPSYTELPDIKGLKDNPDCLKQKVRVLGVVIDPGLAWEDHITHIETKVERSLKHLRNILAATWGVNIQAARQIYLGKVRTHIAYACAVWFVHTPHYRLDWSLKRQQIHRLEKLQYKCLKQVSGALGNPAQRVLEKELHIDSIHVFLYQTMISSRAKSLEIRDRPGYIQDVFVPSKKSGAKRTAYQCLNRDARLVLIDVKDHLLAKKKGNEGKFLNVWKDPKKRKAAINQHAKRVSHKKSAEKWDSYRRERAAKHGQRHHPMALEETWGPESLRLYDGMTRGQSTMLLQCRTEFIGLNYFLNGIKATRPSRDLHRPEETESLELIPAECPCGHRLEAKVGHLDFKRLLTVHGTIAADWAIAYFRLDQFAFPRDYSQFAEDEGEDGD</sequence>
<feature type="region of interest" description="Disordered" evidence="3">
    <location>
        <begin position="358"/>
        <end position="381"/>
    </location>
</feature>
<evidence type="ECO:0000256" key="3">
    <source>
        <dbReference type="SAM" id="MobiDB-lite"/>
    </source>
</evidence>
<feature type="domain" description="Reverse transcriptase" evidence="4">
    <location>
        <begin position="546"/>
        <end position="843"/>
    </location>
</feature>